<dbReference type="InterPro" id="IPR036779">
    <property type="entry name" value="LysM_dom_sf"/>
</dbReference>
<accession>A0A2J6TBJ6</accession>
<dbReference type="GO" id="GO:0006032">
    <property type="term" value="P:chitin catabolic process"/>
    <property type="evidence" value="ECO:0007669"/>
    <property type="project" value="UniProtKB-KW"/>
</dbReference>
<dbReference type="SMART" id="SM00257">
    <property type="entry name" value="LysM"/>
    <property type="match status" value="2"/>
</dbReference>
<sequence length="1060" mass="111441">MQGALVSFAFALYISTVDSSVLKAQLDPRADCRTITVVSGDSCGALATKCGVTAAQFTTFNPSPTLCSTLQIGQRVCCSAGTLPDLTPKQNASGTCFVYKVAPGDFCAAIATAHGTLTVAQIEAYNTKTWGWTGCAGLQAGAAICLSTGTPPMPAPVDAAICGPQVPGTKPPPAGISLASLNPCPLNACCDIWGQCGTTLEFCTISTSMTGAPGTAAPGANGCISNCGVNIINVSPPVNQFMRIGYYEGWTGSRSCLKMDVSDITFFGANDYTHVHFAFGSITTDFKVAIGADVAAQFNKFVAVPQGSFKKVLSFGGWSFSTDVDSFPIFRTGVTSANRQTFANNVVAFIVANGLDGVDFDWEYPGAPDIPGIPPGSPTDGPNYLEFLKMVRAALPAGKTVSIAAPASYWYLKGFPIVEMAAVVDYIIYMTYDLHGQWDYGNTFSSSGCANGNCLRSHVNFTETLDALSMITKAGVTTNKIAVGVTSYGRSFKGTTAGCTGPMCTFVGPDSGATSGPCTAEPGYISNAEINAIIATNPTAKAFYDSASSSNILLYNSVQWVAYMDNNEKARRIAAFKDLNFAGTTDWAIDLATFENAAACPASIPDCDFLQYSTIGQSGVNWRTINCTNQWITTTDQNPMLRWYGIGADGAWTDALNHYNDHRQGSSLSFTEAISDFFHGPGAMDCQTTNAFDGCVGNDLQCHDTVGADSGPAGYFILNSFIHIEQLLEAFYTGVTNAHGPLADQLGGFTSTFAPVKVEPDFFKIALDIFGLGFALTAAPIWNSVLRDLPYFKLNPKALGTLKDSVNAFVSNSITIIKDSSVASEAINRLNTVAETLAQLTEGYFKTIDLTNQNIFDGSNTALLSSMIKDGVFLMATVPTDLDIQAIIFKSTFAILIPFAWGLVDDGVFILDPGIACGAALPNDIHITPAGASLTGACVGNKQYYVAGVSGTSRSCDSNGCVDSSFALVPGLSSLDGKNWGGVTLNHIITGAVNSFAANGNRNGGTMADASNTDTLSAIQDADITAPGINNIPVCSDAEAFGNWQTKELTGNKTPNFPCN</sequence>
<feature type="domain" description="GH18" evidence="14">
    <location>
        <begin position="241"/>
        <end position="623"/>
    </location>
</feature>
<feature type="domain" description="LysM" evidence="13">
    <location>
        <begin position="97"/>
        <end position="146"/>
    </location>
</feature>
<dbReference type="InterPro" id="IPR011583">
    <property type="entry name" value="Chitinase_II/V-like_cat"/>
</dbReference>
<evidence type="ECO:0000256" key="12">
    <source>
        <dbReference type="SAM" id="SignalP"/>
    </source>
</evidence>
<dbReference type="SUPFAM" id="SSF57016">
    <property type="entry name" value="Plant lectins/antimicrobial peptides"/>
    <property type="match status" value="1"/>
</dbReference>
<dbReference type="InterPro" id="IPR001223">
    <property type="entry name" value="Glyco_hydro18_cat"/>
</dbReference>
<keyword evidence="12" id="KW-0732">Signal</keyword>
<keyword evidence="4" id="KW-0147">Chitin-binding</keyword>
<dbReference type="Pfam" id="PF01476">
    <property type="entry name" value="LysM"/>
    <property type="match status" value="2"/>
</dbReference>
<dbReference type="InterPro" id="IPR036861">
    <property type="entry name" value="Endochitinase-like_sf"/>
</dbReference>
<keyword evidence="9 11" id="KW-0326">Glycosidase</keyword>
<evidence type="ECO:0000256" key="6">
    <source>
        <dbReference type="ARBA" id="ARBA00023024"/>
    </source>
</evidence>
<dbReference type="PANTHER" id="PTHR47700:SF2">
    <property type="entry name" value="CHITINASE"/>
    <property type="match status" value="1"/>
</dbReference>
<evidence type="ECO:0000256" key="8">
    <source>
        <dbReference type="ARBA" id="ARBA00023277"/>
    </source>
</evidence>
<dbReference type="CDD" id="cd00118">
    <property type="entry name" value="LysM"/>
    <property type="match status" value="1"/>
</dbReference>
<dbReference type="PROSITE" id="PS51910">
    <property type="entry name" value="GH18_2"/>
    <property type="match status" value="1"/>
</dbReference>
<evidence type="ECO:0000256" key="11">
    <source>
        <dbReference type="RuleBase" id="RU000489"/>
    </source>
</evidence>
<feature type="domain" description="LysM" evidence="13">
    <location>
        <begin position="33"/>
        <end position="78"/>
    </location>
</feature>
<dbReference type="SMART" id="SM00636">
    <property type="entry name" value="Glyco_18"/>
    <property type="match status" value="1"/>
</dbReference>
<comment type="catalytic activity">
    <reaction evidence="1">
        <text>Random endo-hydrolysis of N-acetyl-beta-D-glucosaminide (1-&gt;4)-beta-linkages in chitin and chitodextrins.</text>
        <dbReference type="EC" id="3.2.1.14"/>
    </reaction>
</comment>
<organism evidence="15 16">
    <name type="scientific">Hyaloscypha bicolor E</name>
    <dbReference type="NCBI Taxonomy" id="1095630"/>
    <lineage>
        <taxon>Eukaryota</taxon>
        <taxon>Fungi</taxon>
        <taxon>Dikarya</taxon>
        <taxon>Ascomycota</taxon>
        <taxon>Pezizomycotina</taxon>
        <taxon>Leotiomycetes</taxon>
        <taxon>Helotiales</taxon>
        <taxon>Hyaloscyphaceae</taxon>
        <taxon>Hyaloscypha</taxon>
        <taxon>Hyaloscypha bicolor</taxon>
    </lineage>
</organism>
<dbReference type="GO" id="GO:0008061">
    <property type="term" value="F:chitin binding"/>
    <property type="evidence" value="ECO:0007669"/>
    <property type="project" value="UniProtKB-KW"/>
</dbReference>
<dbReference type="PROSITE" id="PS51782">
    <property type="entry name" value="LYSM"/>
    <property type="match status" value="2"/>
</dbReference>
<dbReference type="Pfam" id="PF00704">
    <property type="entry name" value="Glyco_hydro_18"/>
    <property type="match status" value="1"/>
</dbReference>
<dbReference type="Proteomes" id="UP000235371">
    <property type="component" value="Unassembled WGS sequence"/>
</dbReference>
<proteinExistence type="inferred from homology"/>
<dbReference type="EC" id="3.2.1.14" evidence="3"/>
<reference evidence="15 16" key="1">
    <citation type="submission" date="2016-04" db="EMBL/GenBank/DDBJ databases">
        <title>A degradative enzymes factory behind the ericoid mycorrhizal symbiosis.</title>
        <authorList>
            <consortium name="DOE Joint Genome Institute"/>
            <person name="Martino E."/>
            <person name="Morin E."/>
            <person name="Grelet G."/>
            <person name="Kuo A."/>
            <person name="Kohler A."/>
            <person name="Daghino S."/>
            <person name="Barry K."/>
            <person name="Choi C."/>
            <person name="Cichocki N."/>
            <person name="Clum A."/>
            <person name="Copeland A."/>
            <person name="Hainaut M."/>
            <person name="Haridas S."/>
            <person name="Labutti K."/>
            <person name="Lindquist E."/>
            <person name="Lipzen A."/>
            <person name="Khouja H.-R."/>
            <person name="Murat C."/>
            <person name="Ohm R."/>
            <person name="Olson A."/>
            <person name="Spatafora J."/>
            <person name="Veneault-Fourrey C."/>
            <person name="Henrissat B."/>
            <person name="Grigoriev I."/>
            <person name="Martin F."/>
            <person name="Perotto S."/>
        </authorList>
    </citation>
    <scope>NUCLEOTIDE SEQUENCE [LARGE SCALE GENOMIC DNA]</scope>
    <source>
        <strain evidence="15 16">E</strain>
    </source>
</reference>
<evidence type="ECO:0000256" key="3">
    <source>
        <dbReference type="ARBA" id="ARBA00012729"/>
    </source>
</evidence>
<dbReference type="InterPro" id="IPR017853">
    <property type="entry name" value="GH"/>
</dbReference>
<dbReference type="GeneID" id="36582817"/>
<evidence type="ECO:0000256" key="4">
    <source>
        <dbReference type="ARBA" id="ARBA00022669"/>
    </source>
</evidence>
<dbReference type="CDD" id="cd00035">
    <property type="entry name" value="ChtBD1"/>
    <property type="match status" value="1"/>
</dbReference>
<dbReference type="InterPro" id="IPR029070">
    <property type="entry name" value="Chitinase_insertion_sf"/>
</dbReference>
<keyword evidence="5 11" id="KW-0378">Hydrolase</keyword>
<dbReference type="GO" id="GO:0008843">
    <property type="term" value="F:endochitinase activity"/>
    <property type="evidence" value="ECO:0007669"/>
    <property type="project" value="UniProtKB-EC"/>
</dbReference>
<dbReference type="CDD" id="cd02878">
    <property type="entry name" value="GH18_zymocin_alpha"/>
    <property type="match status" value="1"/>
</dbReference>
<dbReference type="InterPro" id="IPR018392">
    <property type="entry name" value="LysM"/>
</dbReference>
<dbReference type="InterPro" id="IPR053214">
    <property type="entry name" value="LysM12-like"/>
</dbReference>
<protein>
    <recommendedName>
        <fullName evidence="3">chitinase</fullName>
        <ecNumber evidence="3">3.2.1.14</ecNumber>
    </recommendedName>
</protein>
<evidence type="ECO:0000256" key="2">
    <source>
        <dbReference type="ARBA" id="ARBA00008682"/>
    </source>
</evidence>
<evidence type="ECO:0000259" key="14">
    <source>
        <dbReference type="PROSITE" id="PS51910"/>
    </source>
</evidence>
<evidence type="ECO:0000313" key="15">
    <source>
        <dbReference type="EMBL" id="PMD60404.1"/>
    </source>
</evidence>
<dbReference type="GO" id="GO:0000272">
    <property type="term" value="P:polysaccharide catabolic process"/>
    <property type="evidence" value="ECO:0007669"/>
    <property type="project" value="UniProtKB-KW"/>
</dbReference>
<evidence type="ECO:0000256" key="5">
    <source>
        <dbReference type="ARBA" id="ARBA00022801"/>
    </source>
</evidence>
<dbReference type="Gene3D" id="3.10.50.10">
    <property type="match status" value="1"/>
</dbReference>
<keyword evidence="10" id="KW-0624">Polysaccharide degradation</keyword>
<dbReference type="Gene3D" id="3.20.20.80">
    <property type="entry name" value="Glycosidases"/>
    <property type="match status" value="1"/>
</dbReference>
<feature type="signal peptide" evidence="12">
    <location>
        <begin position="1"/>
        <end position="19"/>
    </location>
</feature>
<dbReference type="SUPFAM" id="SSF54106">
    <property type="entry name" value="LysM domain"/>
    <property type="match status" value="1"/>
</dbReference>
<dbReference type="SUPFAM" id="SSF51445">
    <property type="entry name" value="(Trans)glycosidases"/>
    <property type="match status" value="1"/>
</dbReference>
<evidence type="ECO:0000256" key="1">
    <source>
        <dbReference type="ARBA" id="ARBA00000822"/>
    </source>
</evidence>
<gene>
    <name evidence="15" type="ORF">K444DRAFT_528583</name>
</gene>
<dbReference type="STRING" id="1095630.A0A2J6TBJ6"/>
<evidence type="ECO:0000256" key="7">
    <source>
        <dbReference type="ARBA" id="ARBA00023026"/>
    </source>
</evidence>
<keyword evidence="6" id="KW-0146">Chitin degradation</keyword>
<dbReference type="AlphaFoldDB" id="A0A2J6TBJ6"/>
<dbReference type="InParanoid" id="A0A2J6TBJ6"/>
<name>A0A2J6TBJ6_9HELO</name>
<dbReference type="InterPro" id="IPR001579">
    <property type="entry name" value="Glyco_hydro_18_chit_AS"/>
</dbReference>
<dbReference type="Gene3D" id="3.30.60.10">
    <property type="entry name" value="Endochitinase-like"/>
    <property type="match status" value="1"/>
</dbReference>
<evidence type="ECO:0000259" key="13">
    <source>
        <dbReference type="PROSITE" id="PS51782"/>
    </source>
</evidence>
<dbReference type="PANTHER" id="PTHR47700">
    <property type="entry name" value="V CHITINASE, PUTATIVE (AFU_ORTHOLOGUE AFUA_6G13720)-RELATED"/>
    <property type="match status" value="1"/>
</dbReference>
<dbReference type="PROSITE" id="PS01095">
    <property type="entry name" value="GH18_1"/>
    <property type="match status" value="1"/>
</dbReference>
<evidence type="ECO:0000256" key="10">
    <source>
        <dbReference type="ARBA" id="ARBA00023326"/>
    </source>
</evidence>
<feature type="chain" id="PRO_5014415451" description="chitinase" evidence="12">
    <location>
        <begin position="20"/>
        <end position="1060"/>
    </location>
</feature>
<dbReference type="Gene3D" id="3.10.350.10">
    <property type="entry name" value="LysM domain"/>
    <property type="match status" value="2"/>
</dbReference>
<keyword evidence="7" id="KW-0843">Virulence</keyword>
<comment type="similarity">
    <text evidence="2">Belongs to the glycosyl hydrolase 18 family. Chitinase class V subfamily.</text>
</comment>
<dbReference type="SUPFAM" id="SSF54556">
    <property type="entry name" value="Chitinase insertion domain"/>
    <property type="match status" value="1"/>
</dbReference>
<dbReference type="OrthoDB" id="73875at2759"/>
<evidence type="ECO:0000313" key="16">
    <source>
        <dbReference type="Proteomes" id="UP000235371"/>
    </source>
</evidence>
<dbReference type="EMBL" id="KZ613790">
    <property type="protein sequence ID" value="PMD60404.1"/>
    <property type="molecule type" value="Genomic_DNA"/>
</dbReference>
<dbReference type="RefSeq" id="XP_024737308.1">
    <property type="nucleotide sequence ID" value="XM_024874737.1"/>
</dbReference>
<keyword evidence="8" id="KW-0119">Carbohydrate metabolism</keyword>
<keyword evidence="16" id="KW-1185">Reference proteome</keyword>
<evidence type="ECO:0000256" key="9">
    <source>
        <dbReference type="ARBA" id="ARBA00023295"/>
    </source>
</evidence>